<dbReference type="Pfam" id="PF00012">
    <property type="entry name" value="HSP70"/>
    <property type="match status" value="1"/>
</dbReference>
<dbReference type="RefSeq" id="WP_322468544.1">
    <property type="nucleotide sequence ID" value="NZ_JAXOJX010000110.1"/>
</dbReference>
<evidence type="ECO:0000313" key="3">
    <source>
        <dbReference type="EMBL" id="MDZ5461363.1"/>
    </source>
</evidence>
<comment type="caution">
    <text evidence="3">The sequence shown here is derived from an EMBL/GenBank/DDBJ whole genome shotgun (WGS) entry which is preliminary data.</text>
</comment>
<dbReference type="PRINTS" id="PR00301">
    <property type="entry name" value="HEATSHOCK70"/>
</dbReference>
<dbReference type="EMBL" id="JAXOJX010000110">
    <property type="protein sequence ID" value="MDZ5461363.1"/>
    <property type="molecule type" value="Genomic_DNA"/>
</dbReference>
<protein>
    <submittedName>
        <fullName evidence="3">Hsp70 family protein</fullName>
    </submittedName>
</protein>
<dbReference type="Proteomes" id="UP001293718">
    <property type="component" value="Unassembled WGS sequence"/>
</dbReference>
<evidence type="ECO:0000313" key="4">
    <source>
        <dbReference type="Proteomes" id="UP001293718"/>
    </source>
</evidence>
<proteinExistence type="predicted"/>
<evidence type="ECO:0000256" key="1">
    <source>
        <dbReference type="ARBA" id="ARBA00022741"/>
    </source>
</evidence>
<keyword evidence="2" id="KW-0067">ATP-binding</keyword>
<gene>
    <name evidence="3" type="ORF">SM757_32790</name>
</gene>
<dbReference type="Gene3D" id="3.30.420.40">
    <property type="match status" value="2"/>
</dbReference>
<reference evidence="3 4" key="1">
    <citation type="submission" date="2023-11" db="EMBL/GenBank/DDBJ databases">
        <title>Draft genome of Azohydromonas lata strain H1 (DSM1123), a polyhydroxyalkanoate producer.</title>
        <authorList>
            <person name="Traversa D."/>
            <person name="D'Addabbo P."/>
            <person name="Pazzani C."/>
            <person name="Manzari C."/>
            <person name="Chiara M."/>
            <person name="Scrascia M."/>
        </authorList>
    </citation>
    <scope>NUCLEOTIDE SEQUENCE [LARGE SCALE GENOMIC DNA]</scope>
    <source>
        <strain evidence="3 4">H1</strain>
    </source>
</reference>
<dbReference type="Pfam" id="PF12531">
    <property type="entry name" value="DUF3731"/>
    <property type="match status" value="1"/>
</dbReference>
<dbReference type="InterPro" id="IPR021030">
    <property type="entry name" value="DUF3731"/>
</dbReference>
<dbReference type="PANTHER" id="PTHR42749:SF1">
    <property type="entry name" value="CELL SHAPE-DETERMINING PROTEIN MREB"/>
    <property type="match status" value="1"/>
</dbReference>
<evidence type="ECO:0000256" key="2">
    <source>
        <dbReference type="ARBA" id="ARBA00022840"/>
    </source>
</evidence>
<dbReference type="PANTHER" id="PTHR42749">
    <property type="entry name" value="CELL SHAPE-DETERMINING PROTEIN MREB"/>
    <property type="match status" value="1"/>
</dbReference>
<keyword evidence="4" id="KW-1185">Reference proteome</keyword>
<dbReference type="InterPro" id="IPR013126">
    <property type="entry name" value="Hsp_70_fam"/>
</dbReference>
<dbReference type="CDD" id="cd10170">
    <property type="entry name" value="ASKHA_NBD_HSP70"/>
    <property type="match status" value="1"/>
</dbReference>
<accession>A0ABU5IR42</accession>
<sequence>MNKPGAAPNAPALVGIDLGTTHTVVAWAEAGAGDIHLFEVDQLIAPGEIGRPALLPSLRYHPAPGELPPQALQRPWPSEEPAVIGELARRLGAQVPGRLVASAKSWLSHAAVDRVAPILPWGAEADVPKVSPLAASASYLAHVRASWNTRFPDRPLERQDIVLTVPASFDDSARQLTVEAAREAGLPQLRLLEEPQAAFQDWAFKHRDDLAAALGGARLVLVCDVGGGTTDLSLIRVAEGGKKLDRIAVGQHLMLGGDNVDLALAHLAEQRLGGERLSAGRLTQLVERCRVAKETLLAADAPASANVTLLGGGSRLIGGARTVTFTREEVQALALDGFFPHVAPDEPVKRSRGGLVAFGLPYAADSAVTRHVAAFLRQHADAARQALGTADPFPVPDALLLNGGVFKAHAIAQRLLDVLSAWRGEPVKLLANADPDLAVARGAVAHGLARRGAAPKLGGGSARDYWLRLDEHQAVCVLPRGTEPGVDVPLRGRRFALRVGQPVNFTLLSSVGGALAQAGDLRDPSEGDFTPLPPVSTVVQASDQRRELPVLLSASLTEVGTLALQAADEGGQQHALEFRLRGLKPSSLPSGNPDAALHPRLDEALERLARVFGPRAKDVTPKEVRQLRTALEQLLGARERWSLPLLRRLFDALLQHARGRRRSADHERLWLNLAGWCLRPGFGFAADDWRVHQLFMQYDAGVQHRGDAQLAAEWWTLWRRVAGGLDEAAQGRLLQDFAFNLQGEGERPPGLVPAGRDDMLRLGAALERIPAEYKAEIGDWLLGQLLQAGNAASGKPASKANKAKTGAAKSASPAALELWTLGRLGARVPLYGSAHTVVAVAAAQRWIEALLALDWRVSTAAPLACVHLARRTGDRSRDVDEALRERLLARLRDAGVAGHWLELVSEVRALDEVAEQQAFGEALPPGLRLLA</sequence>
<dbReference type="InterPro" id="IPR043129">
    <property type="entry name" value="ATPase_NBD"/>
</dbReference>
<keyword evidence="1" id="KW-0547">Nucleotide-binding</keyword>
<name>A0ABU5IR42_9BURK</name>
<organism evidence="3 4">
    <name type="scientific">Azohydromonas lata</name>
    <dbReference type="NCBI Taxonomy" id="45677"/>
    <lineage>
        <taxon>Bacteria</taxon>
        <taxon>Pseudomonadati</taxon>
        <taxon>Pseudomonadota</taxon>
        <taxon>Betaproteobacteria</taxon>
        <taxon>Burkholderiales</taxon>
        <taxon>Sphaerotilaceae</taxon>
        <taxon>Azohydromonas</taxon>
    </lineage>
</organism>
<dbReference type="SUPFAM" id="SSF53067">
    <property type="entry name" value="Actin-like ATPase domain"/>
    <property type="match status" value="2"/>
</dbReference>